<sequence length="199" mass="22608">MRNLLTLIISFLVQSCLSPLLLSAQFLSPSVEYQVSSIKDPTIDIGTIESATFAVKPDSLQSEKLVEKNLLEFIKIELLKKGWKETAIQNADYIFEVKFNMKSDQRTRIGSTTDMVWDHESSKFIPQQRAYSNSETTFVSQVFINAYTTSSKTIPIWSSNCISDGSKNNILYPSKYMVPFGISVFPNQGNWKRVVRVEN</sequence>
<evidence type="ECO:0000256" key="1">
    <source>
        <dbReference type="SAM" id="SignalP"/>
    </source>
</evidence>
<feature type="signal peptide" evidence="1">
    <location>
        <begin position="1"/>
        <end position="24"/>
    </location>
</feature>
<gene>
    <name evidence="2" type="ORF">HUW48_10965</name>
</gene>
<keyword evidence="1" id="KW-0732">Signal</keyword>
<dbReference type="Proteomes" id="UP000514509">
    <property type="component" value="Chromosome"/>
</dbReference>
<evidence type="ECO:0000313" key="3">
    <source>
        <dbReference type="Proteomes" id="UP000514509"/>
    </source>
</evidence>
<reference evidence="2 3" key="1">
    <citation type="submission" date="2020-08" db="EMBL/GenBank/DDBJ databases">
        <title>Adhaeribacter dokdonensis sp. nov., isolated from the rhizosphere of Elymus tsukushiensis, a plant native to the Dokdo Islands, Republic of Korea.</title>
        <authorList>
            <person name="Ghim S.Y."/>
        </authorList>
    </citation>
    <scope>NUCLEOTIDE SEQUENCE [LARGE SCALE GENOMIC DNA]</scope>
    <source>
        <strain evidence="2 3">KUDC8001</strain>
    </source>
</reference>
<protein>
    <recommendedName>
        <fullName evidence="4">DUF4136 domain-containing protein</fullName>
    </recommendedName>
</protein>
<evidence type="ECO:0000313" key="2">
    <source>
        <dbReference type="EMBL" id="QMU28525.1"/>
    </source>
</evidence>
<proteinExistence type="predicted"/>
<dbReference type="EMBL" id="CP055153">
    <property type="protein sequence ID" value="QMU28525.1"/>
    <property type="molecule type" value="Genomic_DNA"/>
</dbReference>
<evidence type="ECO:0008006" key="4">
    <source>
        <dbReference type="Google" id="ProtNLM"/>
    </source>
</evidence>
<name>A0A7L7L7L5_9BACT</name>
<accession>A0A7L7L7L5</accession>
<organism evidence="2 3">
    <name type="scientific">Adhaeribacter radiodurans</name>
    <dbReference type="NCBI Taxonomy" id="2745197"/>
    <lineage>
        <taxon>Bacteria</taxon>
        <taxon>Pseudomonadati</taxon>
        <taxon>Bacteroidota</taxon>
        <taxon>Cytophagia</taxon>
        <taxon>Cytophagales</taxon>
        <taxon>Hymenobacteraceae</taxon>
        <taxon>Adhaeribacter</taxon>
    </lineage>
</organism>
<keyword evidence="3" id="KW-1185">Reference proteome</keyword>
<feature type="chain" id="PRO_5029891298" description="DUF4136 domain-containing protein" evidence="1">
    <location>
        <begin position="25"/>
        <end position="199"/>
    </location>
</feature>
<dbReference type="KEGG" id="add:HUW48_10965"/>
<dbReference type="PROSITE" id="PS51257">
    <property type="entry name" value="PROKAR_LIPOPROTEIN"/>
    <property type="match status" value="1"/>
</dbReference>
<dbReference type="AlphaFoldDB" id="A0A7L7L7L5"/>
<dbReference type="RefSeq" id="WP_182415708.1">
    <property type="nucleotide sequence ID" value="NZ_CP055153.1"/>
</dbReference>